<proteinExistence type="predicted"/>
<gene>
    <name evidence="1" type="ORF">RUN1985_v1_10040</name>
</gene>
<evidence type="ECO:0000313" key="1">
    <source>
        <dbReference type="EMBL" id="CUV26842.1"/>
    </source>
</evidence>
<sequence length="73" mass="8234">MQTNQIELTDLFSVQELAARHPRVLSVLALRYQLRNRHANGLAKACVKIGKKVLISETRYQTWLSEQAGQVAA</sequence>
<reference evidence="1" key="1">
    <citation type="submission" date="2015-10" db="EMBL/GenBank/DDBJ databases">
        <authorList>
            <person name="Gilbert D.G."/>
        </authorList>
    </citation>
    <scope>NUCLEOTIDE SEQUENCE</scope>
    <source>
        <strain evidence="1">Phyl III-seqv23</strain>
    </source>
</reference>
<dbReference type="AlphaFoldDB" id="A0A0S4UXI7"/>
<accession>A0A0S4UXI7</accession>
<dbReference type="EMBL" id="LN899824">
    <property type="protein sequence ID" value="CUV26842.1"/>
    <property type="molecule type" value="Genomic_DNA"/>
</dbReference>
<organism evidence="1">
    <name type="scientific">Ralstonia solanacearum</name>
    <name type="common">Pseudomonas solanacearum</name>
    <dbReference type="NCBI Taxonomy" id="305"/>
    <lineage>
        <taxon>Bacteria</taxon>
        <taxon>Pseudomonadati</taxon>
        <taxon>Pseudomonadota</taxon>
        <taxon>Betaproteobacteria</taxon>
        <taxon>Burkholderiales</taxon>
        <taxon>Burkholderiaceae</taxon>
        <taxon>Ralstonia</taxon>
        <taxon>Ralstonia solanacearum species complex</taxon>
    </lineage>
</organism>
<name>A0A0S4UXI7_RALSL</name>
<protein>
    <submittedName>
        <fullName evidence="1">Uncharacterized protein</fullName>
    </submittedName>
</protein>